<keyword evidence="7" id="KW-1185">Reference proteome</keyword>
<organism evidence="6 7">
    <name type="scientific">Kocuria tytonis</name>
    <dbReference type="NCBI Taxonomy" id="2054280"/>
    <lineage>
        <taxon>Bacteria</taxon>
        <taxon>Bacillati</taxon>
        <taxon>Actinomycetota</taxon>
        <taxon>Actinomycetes</taxon>
        <taxon>Micrococcales</taxon>
        <taxon>Micrococcaceae</taxon>
        <taxon>Kocuria</taxon>
    </lineage>
</organism>
<dbReference type="PANTHER" id="PTHR10361">
    <property type="entry name" value="SODIUM-BILE ACID COTRANSPORTER"/>
    <property type="match status" value="1"/>
</dbReference>
<feature type="transmembrane region" description="Helical" evidence="5">
    <location>
        <begin position="55"/>
        <end position="74"/>
    </location>
</feature>
<accession>A0A495A9F9</accession>
<feature type="transmembrane region" description="Helical" evidence="5">
    <location>
        <begin position="152"/>
        <end position="170"/>
    </location>
</feature>
<evidence type="ECO:0000313" key="6">
    <source>
        <dbReference type="EMBL" id="RKQ36472.1"/>
    </source>
</evidence>
<dbReference type="PANTHER" id="PTHR10361:SF28">
    <property type="entry name" value="P3 PROTEIN-RELATED"/>
    <property type="match status" value="1"/>
</dbReference>
<reference evidence="6 7" key="1">
    <citation type="submission" date="2018-10" db="EMBL/GenBank/DDBJ databases">
        <title>Kocuria tytouropygialis sp. nov., isolated from the uropygial gland of an American barn owl (Tyto furcata).</title>
        <authorList>
            <person name="Braun M.S."/>
            <person name="Wang E."/>
            <person name="Zimmermann S."/>
            <person name="Wagner H."/>
            <person name="Wink M."/>
        </authorList>
    </citation>
    <scope>NUCLEOTIDE SEQUENCE [LARGE SCALE GENOMIC DNA]</scope>
    <source>
        <strain evidence="6 7">442</strain>
    </source>
</reference>
<sequence length="336" mass="34151">MSPASSAAPSTPDHDAAAARSTADRAAYVAVLVFPLLVLAGGLGGYLFAPAVHQAAGWTNPLLGLVMFGMGLTLRPADFALVAKRPVPIVVGVLAQYVLMPGIALLVTWALRLPPEIAAGVILVGCAPGGTASNVVSYLARGDVAVSVTMTSVSTLLAPLLTPLLTLWLAGSYMPLDGASMARSIAVVVLLPVLAGLVARLLLPRLVTRLLPVLPWLSVLAIAVIVAIVVSGSAAKLLQAGLLVLVAVAVHNALGMTLGWLVGRLTGQPASVRRTTAIEVGMQNSGLAAGLAAQYMSPLAALPGAVFSVWHNLSGAVFALLCRRADAKAARGGVVD</sequence>
<dbReference type="Proteomes" id="UP000249516">
    <property type="component" value="Unassembled WGS sequence"/>
</dbReference>
<evidence type="ECO:0000313" key="7">
    <source>
        <dbReference type="Proteomes" id="UP000249516"/>
    </source>
</evidence>
<proteinExistence type="predicted"/>
<evidence type="ECO:0000256" key="3">
    <source>
        <dbReference type="ARBA" id="ARBA00022989"/>
    </source>
</evidence>
<keyword evidence="2 5" id="KW-0812">Transmembrane</keyword>
<evidence type="ECO:0000256" key="1">
    <source>
        <dbReference type="ARBA" id="ARBA00004141"/>
    </source>
</evidence>
<feature type="transmembrane region" description="Helical" evidence="5">
    <location>
        <begin position="117"/>
        <end position="140"/>
    </location>
</feature>
<feature type="transmembrane region" description="Helical" evidence="5">
    <location>
        <begin position="210"/>
        <end position="230"/>
    </location>
</feature>
<evidence type="ECO:0000256" key="5">
    <source>
        <dbReference type="SAM" id="Phobius"/>
    </source>
</evidence>
<name>A0A495A9F9_9MICC</name>
<keyword evidence="3 5" id="KW-1133">Transmembrane helix</keyword>
<feature type="transmembrane region" description="Helical" evidence="5">
    <location>
        <begin position="182"/>
        <end position="203"/>
    </location>
</feature>
<dbReference type="RefSeq" id="WP_121029845.1">
    <property type="nucleotide sequence ID" value="NZ_PNJG02000001.1"/>
</dbReference>
<dbReference type="Pfam" id="PF01758">
    <property type="entry name" value="SBF"/>
    <property type="match status" value="1"/>
</dbReference>
<gene>
    <name evidence="6" type="ORF">C1C97_002035</name>
</gene>
<comment type="subcellular location">
    <subcellularLocation>
        <location evidence="1">Membrane</location>
        <topology evidence="1">Multi-pass membrane protein</topology>
    </subcellularLocation>
</comment>
<keyword evidence="4 5" id="KW-0472">Membrane</keyword>
<dbReference type="Gene3D" id="1.20.1530.20">
    <property type="match status" value="1"/>
</dbReference>
<dbReference type="OrthoDB" id="9806785at2"/>
<feature type="transmembrane region" description="Helical" evidence="5">
    <location>
        <begin position="86"/>
        <end position="111"/>
    </location>
</feature>
<evidence type="ECO:0000256" key="4">
    <source>
        <dbReference type="ARBA" id="ARBA00023136"/>
    </source>
</evidence>
<dbReference type="InterPro" id="IPR004710">
    <property type="entry name" value="Bilac:Na_transpt"/>
</dbReference>
<dbReference type="EMBL" id="PNJG02000001">
    <property type="protein sequence ID" value="RKQ36472.1"/>
    <property type="molecule type" value="Genomic_DNA"/>
</dbReference>
<dbReference type="InterPro" id="IPR038770">
    <property type="entry name" value="Na+/solute_symporter_sf"/>
</dbReference>
<feature type="transmembrane region" description="Helical" evidence="5">
    <location>
        <begin position="26"/>
        <end position="49"/>
    </location>
</feature>
<evidence type="ECO:0000256" key="2">
    <source>
        <dbReference type="ARBA" id="ARBA00022692"/>
    </source>
</evidence>
<comment type="caution">
    <text evidence="6">The sequence shown here is derived from an EMBL/GenBank/DDBJ whole genome shotgun (WGS) entry which is preliminary data.</text>
</comment>
<feature type="transmembrane region" description="Helical" evidence="5">
    <location>
        <begin position="242"/>
        <end position="263"/>
    </location>
</feature>
<dbReference type="InterPro" id="IPR002657">
    <property type="entry name" value="BilAc:Na_symport/Acr3"/>
</dbReference>
<protein>
    <submittedName>
        <fullName evidence="6">Bile acid:sodium symporter family protein</fullName>
    </submittedName>
</protein>
<dbReference type="AlphaFoldDB" id="A0A495A9F9"/>
<dbReference type="GO" id="GO:0016020">
    <property type="term" value="C:membrane"/>
    <property type="evidence" value="ECO:0007669"/>
    <property type="project" value="UniProtKB-SubCell"/>
</dbReference>